<evidence type="ECO:0000256" key="13">
    <source>
        <dbReference type="SAM" id="Phobius"/>
    </source>
</evidence>
<evidence type="ECO:0000259" key="15">
    <source>
        <dbReference type="PROSITE" id="PS50112"/>
    </source>
</evidence>
<evidence type="ECO:0000256" key="2">
    <source>
        <dbReference type="ARBA" id="ARBA00004651"/>
    </source>
</evidence>
<dbReference type="SUPFAM" id="SSF55785">
    <property type="entry name" value="PYP-like sensor domain (PAS domain)"/>
    <property type="match status" value="2"/>
</dbReference>
<keyword evidence="7 13" id="KW-0812">Transmembrane</keyword>
<keyword evidence="13" id="KW-0472">Membrane</keyword>
<dbReference type="SUPFAM" id="SSF103190">
    <property type="entry name" value="Sensory domain-like"/>
    <property type="match status" value="1"/>
</dbReference>
<evidence type="ECO:0000259" key="16">
    <source>
        <dbReference type="PROSITE" id="PS50113"/>
    </source>
</evidence>
<sequence>MKQLNLTSLRAQYIRYTIMALFIVTLMLSLFIYLFFEDRINTIISQENEKLHTSMLNIQNVFLKRHDYLSRRILTMHHTQNYIVTKQRDKLYDSLKERWELFQEENYYFSVLHFHLADGSSFLRLNKPDKYGDKMPMSREMIEEVHKNHKKIIGYESACNSIAQRIITPIFDQNSTYLGALELGLNPNYLVERFKKFLGYDALLFVSNESLESYRGPRSEYIFDEYTLMSDIDSKMQKYLERLVEKRYDFSNNYVLDIDGKMFYLHKLPLKDYKGEVKAEIVAFQDLSAFYTQRNNMLMIVVSTIILILGFILIYTYFSTKKVQKYLEKLYESYLNKLKESKEKFEHLFMSAPQAYQSLDKDGHILMVNRRWMREFAYEEKEVIGRDFKDFLTPKSQEVFGKCFRELQSKGLIEDIELEVLRENAKIVIINLDIEATYSKDNKLLQAQCLFENITEKKRQHELLRFNEEYLKLVFDSMPDPVFTTNGAVIDRVNLELLKITKYESIEAFKKEHDCFCDYFVNEEGYVHTQMDGINWLEYIYANPSIQHRVKINIDEEKIYTLKAQKLKLDENERSLVVFDDITQIEEAGVELQRSHEFTKKIINSIDNLIFVKDKEFNYLACNLAFEKLLGRTQEQIIGHKDNDFFDKEIAQRFHDNDKDIFSKKEATSHFEWVKYPNEEKAYMLVVKSPLRAENGEIMGVVGSLTDFTKEKKLEDELHKQEEIMLSQSRHAAMGEMIGMIAHQWRQPISTIAMGANNIIVDTALGTINDASLEKFATEILEQTQHLSKTIDDFRDFFKPNKKREDTQFSLVLEEALSIIGSSLVNHNVEVIKEIKSQLIISTYSRELLQVYINLIKNAKEALLENEIKDAKIFITIREDEQDIITEICDNAGGVEPELLEKIFEPYFTTKDERNGTGLGLYMSQTIVEKHLGGTLSVKNTKEGACFSVRVPKIAKEELKEESR</sequence>
<dbReference type="SMART" id="SM00387">
    <property type="entry name" value="HATPase_c"/>
    <property type="match status" value="1"/>
</dbReference>
<dbReference type="NCBIfam" id="TIGR00229">
    <property type="entry name" value="sensory_box"/>
    <property type="match status" value="2"/>
</dbReference>
<dbReference type="InterPro" id="IPR052162">
    <property type="entry name" value="Sensor_kinase/Photoreceptor"/>
</dbReference>
<evidence type="ECO:0000256" key="8">
    <source>
        <dbReference type="ARBA" id="ARBA00022741"/>
    </source>
</evidence>
<evidence type="ECO:0000256" key="12">
    <source>
        <dbReference type="ARBA" id="ARBA00023012"/>
    </source>
</evidence>
<keyword evidence="9" id="KW-0418">Kinase</keyword>
<dbReference type="EMBL" id="CP046072">
    <property type="protein sequence ID" value="QSZ43009.1"/>
    <property type="molecule type" value="Genomic_DNA"/>
</dbReference>
<dbReference type="InterPro" id="IPR029150">
    <property type="entry name" value="dCache_3"/>
</dbReference>
<dbReference type="CDD" id="cd00130">
    <property type="entry name" value="PAS"/>
    <property type="match status" value="2"/>
</dbReference>
<dbReference type="Pfam" id="PF08448">
    <property type="entry name" value="PAS_4"/>
    <property type="match status" value="1"/>
</dbReference>
<dbReference type="InterPro" id="IPR029151">
    <property type="entry name" value="Sensor-like_sf"/>
</dbReference>
<feature type="transmembrane region" description="Helical" evidence="13">
    <location>
        <begin position="13"/>
        <end position="36"/>
    </location>
</feature>
<dbReference type="Pfam" id="PF13426">
    <property type="entry name" value="PAS_9"/>
    <property type="match status" value="1"/>
</dbReference>
<feature type="domain" description="PAS" evidence="15">
    <location>
        <begin position="341"/>
        <end position="411"/>
    </location>
</feature>
<dbReference type="EC" id="2.7.13.3" evidence="3"/>
<keyword evidence="5" id="KW-0597">Phosphoprotein</keyword>
<gene>
    <name evidence="17" type="ORF">GJV85_13140</name>
</gene>
<dbReference type="SUPFAM" id="SSF47384">
    <property type="entry name" value="Homodimeric domain of signal transducing histidine kinase"/>
    <property type="match status" value="1"/>
</dbReference>
<dbReference type="InterPro" id="IPR003661">
    <property type="entry name" value="HisK_dim/P_dom"/>
</dbReference>
<dbReference type="Pfam" id="PF13188">
    <property type="entry name" value="PAS_8"/>
    <property type="match status" value="1"/>
</dbReference>
<dbReference type="PANTHER" id="PTHR43304">
    <property type="entry name" value="PHYTOCHROME-LIKE PROTEIN CPH1"/>
    <property type="match status" value="1"/>
</dbReference>
<dbReference type="Pfam" id="PF14827">
    <property type="entry name" value="dCache_3"/>
    <property type="match status" value="1"/>
</dbReference>
<keyword evidence="18" id="KW-1185">Reference proteome</keyword>
<dbReference type="InterPro" id="IPR036890">
    <property type="entry name" value="HATPase_C_sf"/>
</dbReference>
<reference evidence="17" key="2">
    <citation type="submission" date="2021-04" db="EMBL/GenBank/DDBJ databases">
        <title>Isolation and characterization of a novel species of the genus Sulfurimonas.</title>
        <authorList>
            <person name="Fukui M."/>
        </authorList>
    </citation>
    <scope>NUCLEOTIDE SEQUENCE</scope>
    <source>
        <strain evidence="17">H1576</strain>
    </source>
</reference>
<dbReference type="PROSITE" id="PS50113">
    <property type="entry name" value="PAC"/>
    <property type="match status" value="1"/>
</dbReference>
<evidence type="ECO:0000256" key="7">
    <source>
        <dbReference type="ARBA" id="ARBA00022692"/>
    </source>
</evidence>
<feature type="domain" description="PAS" evidence="15">
    <location>
        <begin position="595"/>
        <end position="660"/>
    </location>
</feature>
<dbReference type="Gene3D" id="3.30.450.20">
    <property type="entry name" value="PAS domain"/>
    <property type="match status" value="3"/>
</dbReference>
<evidence type="ECO:0000256" key="4">
    <source>
        <dbReference type="ARBA" id="ARBA00022475"/>
    </source>
</evidence>
<dbReference type="Pfam" id="PF02518">
    <property type="entry name" value="HATPase_c"/>
    <property type="match status" value="1"/>
</dbReference>
<dbReference type="PROSITE" id="PS50109">
    <property type="entry name" value="HIS_KIN"/>
    <property type="match status" value="1"/>
</dbReference>
<protein>
    <recommendedName>
        <fullName evidence="3">histidine kinase</fullName>
        <ecNumber evidence="3">2.7.13.3</ecNumber>
    </recommendedName>
</protein>
<dbReference type="Gene3D" id="3.30.565.10">
    <property type="entry name" value="Histidine kinase-like ATPase, C-terminal domain"/>
    <property type="match status" value="1"/>
</dbReference>
<dbReference type="InterPro" id="IPR000700">
    <property type="entry name" value="PAS-assoc_C"/>
</dbReference>
<keyword evidence="6" id="KW-0808">Transferase</keyword>
<evidence type="ECO:0000256" key="5">
    <source>
        <dbReference type="ARBA" id="ARBA00022553"/>
    </source>
</evidence>
<dbReference type="InterPro" id="IPR013656">
    <property type="entry name" value="PAS_4"/>
</dbReference>
<keyword evidence="10" id="KW-0067">ATP-binding</keyword>
<dbReference type="Gene3D" id="1.10.287.130">
    <property type="match status" value="1"/>
</dbReference>
<reference evidence="17" key="1">
    <citation type="submission" date="2019-11" db="EMBL/GenBank/DDBJ databases">
        <authorList>
            <person name="Kojima H."/>
        </authorList>
    </citation>
    <scope>NUCLEOTIDE SEQUENCE</scope>
    <source>
        <strain evidence="17">H1576</strain>
    </source>
</reference>
<evidence type="ECO:0000256" key="9">
    <source>
        <dbReference type="ARBA" id="ARBA00022777"/>
    </source>
</evidence>
<proteinExistence type="predicted"/>
<dbReference type="PROSITE" id="PS50112">
    <property type="entry name" value="PAS"/>
    <property type="match status" value="2"/>
</dbReference>
<dbReference type="GO" id="GO:0000155">
    <property type="term" value="F:phosphorelay sensor kinase activity"/>
    <property type="evidence" value="ECO:0007669"/>
    <property type="project" value="InterPro"/>
</dbReference>
<keyword evidence="11 13" id="KW-1133">Transmembrane helix</keyword>
<keyword evidence="8" id="KW-0547">Nucleotide-binding</keyword>
<dbReference type="RefSeq" id="WP_207561823.1">
    <property type="nucleotide sequence ID" value="NZ_CP046072.1"/>
</dbReference>
<dbReference type="PRINTS" id="PR00344">
    <property type="entry name" value="BCTRLSENSOR"/>
</dbReference>
<evidence type="ECO:0000256" key="11">
    <source>
        <dbReference type="ARBA" id="ARBA00022989"/>
    </source>
</evidence>
<dbReference type="InterPro" id="IPR036097">
    <property type="entry name" value="HisK_dim/P_sf"/>
</dbReference>
<dbReference type="InterPro" id="IPR000014">
    <property type="entry name" value="PAS"/>
</dbReference>
<evidence type="ECO:0000259" key="14">
    <source>
        <dbReference type="PROSITE" id="PS50109"/>
    </source>
</evidence>
<organism evidence="17 18">
    <name type="scientific">Sulfurimonas aquatica</name>
    <dbReference type="NCBI Taxonomy" id="2672570"/>
    <lineage>
        <taxon>Bacteria</taxon>
        <taxon>Pseudomonadati</taxon>
        <taxon>Campylobacterota</taxon>
        <taxon>Epsilonproteobacteria</taxon>
        <taxon>Campylobacterales</taxon>
        <taxon>Sulfurimonadaceae</taxon>
        <taxon>Sulfurimonas</taxon>
    </lineage>
</organism>
<accession>A0A975B2G3</accession>
<dbReference type="GO" id="GO:0005524">
    <property type="term" value="F:ATP binding"/>
    <property type="evidence" value="ECO:0007669"/>
    <property type="project" value="UniProtKB-KW"/>
</dbReference>
<evidence type="ECO:0000313" key="17">
    <source>
        <dbReference type="EMBL" id="QSZ43009.1"/>
    </source>
</evidence>
<dbReference type="CDD" id="cd00082">
    <property type="entry name" value="HisKA"/>
    <property type="match status" value="1"/>
</dbReference>
<feature type="transmembrane region" description="Helical" evidence="13">
    <location>
        <begin position="297"/>
        <end position="318"/>
    </location>
</feature>
<dbReference type="SUPFAM" id="SSF55874">
    <property type="entry name" value="ATPase domain of HSP90 chaperone/DNA topoisomerase II/histidine kinase"/>
    <property type="match status" value="1"/>
</dbReference>
<dbReference type="InterPro" id="IPR004358">
    <property type="entry name" value="Sig_transdc_His_kin-like_C"/>
</dbReference>
<feature type="domain" description="PAC" evidence="16">
    <location>
        <begin position="667"/>
        <end position="720"/>
    </location>
</feature>
<keyword evidence="12" id="KW-0902">Two-component regulatory system</keyword>
<dbReference type="InterPro" id="IPR005467">
    <property type="entry name" value="His_kinase_dom"/>
</dbReference>
<dbReference type="PANTHER" id="PTHR43304:SF1">
    <property type="entry name" value="PAC DOMAIN-CONTAINING PROTEIN"/>
    <property type="match status" value="1"/>
</dbReference>
<evidence type="ECO:0000256" key="6">
    <source>
        <dbReference type="ARBA" id="ARBA00022679"/>
    </source>
</evidence>
<dbReference type="Proteomes" id="UP000671852">
    <property type="component" value="Chromosome"/>
</dbReference>
<name>A0A975B2G3_9BACT</name>
<dbReference type="SMART" id="SM00091">
    <property type="entry name" value="PAS"/>
    <property type="match status" value="2"/>
</dbReference>
<evidence type="ECO:0000256" key="1">
    <source>
        <dbReference type="ARBA" id="ARBA00000085"/>
    </source>
</evidence>
<dbReference type="InterPro" id="IPR003594">
    <property type="entry name" value="HATPase_dom"/>
</dbReference>
<comment type="catalytic activity">
    <reaction evidence="1">
        <text>ATP + protein L-histidine = ADP + protein N-phospho-L-histidine.</text>
        <dbReference type="EC" id="2.7.13.3"/>
    </reaction>
</comment>
<comment type="subcellular location">
    <subcellularLocation>
        <location evidence="2">Cell membrane</location>
        <topology evidence="2">Multi-pass membrane protein</topology>
    </subcellularLocation>
</comment>
<dbReference type="KEGG" id="saqt:GJV85_13140"/>
<evidence type="ECO:0000256" key="3">
    <source>
        <dbReference type="ARBA" id="ARBA00012438"/>
    </source>
</evidence>
<keyword evidence="4" id="KW-1003">Cell membrane</keyword>
<evidence type="ECO:0000313" key="18">
    <source>
        <dbReference type="Proteomes" id="UP000671852"/>
    </source>
</evidence>
<dbReference type="GO" id="GO:0005886">
    <property type="term" value="C:plasma membrane"/>
    <property type="evidence" value="ECO:0007669"/>
    <property type="project" value="UniProtKB-SubCell"/>
</dbReference>
<dbReference type="AlphaFoldDB" id="A0A975B2G3"/>
<dbReference type="InterPro" id="IPR035965">
    <property type="entry name" value="PAS-like_dom_sf"/>
</dbReference>
<evidence type="ECO:0000256" key="10">
    <source>
        <dbReference type="ARBA" id="ARBA00022840"/>
    </source>
</evidence>
<feature type="domain" description="Histidine kinase" evidence="14">
    <location>
        <begin position="740"/>
        <end position="955"/>
    </location>
</feature>